<dbReference type="Proteomes" id="UP000595205">
    <property type="component" value="Chromosome"/>
</dbReference>
<gene>
    <name evidence="2" type="ORF">MINTM018_10420</name>
</gene>
<evidence type="ECO:0000313" key="2">
    <source>
        <dbReference type="EMBL" id="BCO98272.1"/>
    </source>
</evidence>
<organism evidence="2 3">
    <name type="scientific">Mycobacterium intracellulare</name>
    <dbReference type="NCBI Taxonomy" id="1767"/>
    <lineage>
        <taxon>Bacteria</taxon>
        <taxon>Bacillati</taxon>
        <taxon>Actinomycetota</taxon>
        <taxon>Actinomycetes</taxon>
        <taxon>Mycobacteriales</taxon>
        <taxon>Mycobacteriaceae</taxon>
        <taxon>Mycobacterium</taxon>
        <taxon>Mycobacterium avium complex (MAC)</taxon>
    </lineage>
</organism>
<dbReference type="AlphaFoldDB" id="A0A7R7MT85"/>
<proteinExistence type="predicted"/>
<name>A0A7R7MT85_MYCIT</name>
<evidence type="ECO:0000256" key="1">
    <source>
        <dbReference type="SAM" id="MobiDB-lite"/>
    </source>
</evidence>
<protein>
    <submittedName>
        <fullName evidence="2">Uncharacterized protein</fullName>
    </submittedName>
</protein>
<dbReference type="EMBL" id="AP024255">
    <property type="protein sequence ID" value="BCO98272.1"/>
    <property type="molecule type" value="Genomic_DNA"/>
</dbReference>
<evidence type="ECO:0000313" key="3">
    <source>
        <dbReference type="Proteomes" id="UP000595205"/>
    </source>
</evidence>
<sequence length="90" mass="10243">MRVLRDGVRQPFGQHRIDFDGRDGGTPVQQRERQRTEAGAYFQDVVGPTDPGGRHHSAHRVGVVDEILAERFPWPKLKFFGQPPDLRAPE</sequence>
<feature type="region of interest" description="Disordered" evidence="1">
    <location>
        <begin position="12"/>
        <end position="33"/>
    </location>
</feature>
<accession>A0A7R7MT85</accession>
<reference evidence="2 3" key="1">
    <citation type="submission" date="2020-12" db="EMBL/GenBank/DDBJ databases">
        <title>Genome sequence of clinical Mycobacterium intracellulare strains.</title>
        <authorList>
            <person name="Tateishi Y."/>
            <person name="Matsumoto S."/>
            <person name="Fukushima Y."/>
            <person name="Nakajima C."/>
            <person name="Suzuki Y."/>
        </authorList>
    </citation>
    <scope>NUCLEOTIDE SEQUENCE [LARGE SCALE GENOMIC DNA]</scope>
    <source>
        <strain evidence="2 3">M018</strain>
    </source>
</reference>